<feature type="region of interest" description="Disordered" evidence="2">
    <location>
        <begin position="281"/>
        <end position="312"/>
    </location>
</feature>
<evidence type="ECO:0000313" key="4">
    <source>
        <dbReference type="EMBL" id="CCA77761.1"/>
    </source>
</evidence>
<feature type="transmembrane region" description="Helical" evidence="3">
    <location>
        <begin position="82"/>
        <end position="103"/>
    </location>
</feature>
<dbReference type="eggNOG" id="ENOG502SQ7P">
    <property type="taxonomic scope" value="Eukaryota"/>
</dbReference>
<reference evidence="4 5" key="1">
    <citation type="journal article" date="2011" name="PLoS Pathog.">
        <title>Endophytic Life Strategies Decoded by Genome and Transcriptome Analyses of the Mutualistic Root Symbiont Piriformospora indica.</title>
        <authorList>
            <person name="Zuccaro A."/>
            <person name="Lahrmann U."/>
            <person name="Guldener U."/>
            <person name="Langen G."/>
            <person name="Pfiffi S."/>
            <person name="Biedenkopf D."/>
            <person name="Wong P."/>
            <person name="Samans B."/>
            <person name="Grimm C."/>
            <person name="Basiewicz M."/>
            <person name="Murat C."/>
            <person name="Martin F."/>
            <person name="Kogel K.H."/>
        </authorList>
    </citation>
    <scope>NUCLEOTIDE SEQUENCE [LARGE SCALE GENOMIC DNA]</scope>
    <source>
        <strain evidence="4 5">DSM 11827</strain>
    </source>
</reference>
<keyword evidence="3" id="KW-1133">Transmembrane helix</keyword>
<feature type="compositionally biased region" description="Basic and acidic residues" evidence="2">
    <location>
        <begin position="126"/>
        <end position="135"/>
    </location>
</feature>
<keyword evidence="3" id="KW-0472">Membrane</keyword>
<dbReference type="Proteomes" id="UP000007148">
    <property type="component" value="Unassembled WGS sequence"/>
</dbReference>
<feature type="compositionally biased region" description="Polar residues" evidence="2">
    <location>
        <begin position="138"/>
        <end position="153"/>
    </location>
</feature>
<feature type="coiled-coil region" evidence="1">
    <location>
        <begin position="157"/>
        <end position="217"/>
    </location>
</feature>
<organism evidence="4 5">
    <name type="scientific">Serendipita indica (strain DSM 11827)</name>
    <name type="common">Root endophyte fungus</name>
    <name type="synonym">Piriformospora indica</name>
    <dbReference type="NCBI Taxonomy" id="1109443"/>
    <lineage>
        <taxon>Eukaryota</taxon>
        <taxon>Fungi</taxon>
        <taxon>Dikarya</taxon>
        <taxon>Basidiomycota</taxon>
        <taxon>Agaricomycotina</taxon>
        <taxon>Agaricomycetes</taxon>
        <taxon>Sebacinales</taxon>
        <taxon>Serendipitaceae</taxon>
        <taxon>Serendipita</taxon>
    </lineage>
</organism>
<keyword evidence="5" id="KW-1185">Reference proteome</keyword>
<dbReference type="AlphaFoldDB" id="G4U2E0"/>
<sequence length="312" mass="35150">MDLTPPLILLLPTVGRIVLSIIQSGRFDIIFVEPSLGFLYCMGLGVLTYQTIMNASLFSGILVGLGSRAVLTYLFQGRRWTVLCGFLLGVFTSDVVTLFWAYINQESIQNARVVSRKRKKSTRSRRLSDPRRPDESLAGTTTVNPMENMQNSGEADIPTLTRQLAQAEADVRRVQEERKWAISSGNTARAMQLKWAVERSEALARSYRRELEEKQQVAQGPSELSMTIQAPSERKVSVRHDSIISEPVQSDPEHLRLHTREHLTQRFTLEDGSEVQLTRLHLGRNNSTPEKKSIGRPIPVTIIESPTSDHSR</sequence>
<comment type="caution">
    <text evidence="4">The sequence shown here is derived from an EMBL/GenBank/DDBJ whole genome shotgun (WGS) entry which is preliminary data.</text>
</comment>
<evidence type="ECO:0000256" key="2">
    <source>
        <dbReference type="SAM" id="MobiDB-lite"/>
    </source>
</evidence>
<protein>
    <submittedName>
        <fullName evidence="4">Uncharacterized protein</fullName>
    </submittedName>
</protein>
<evidence type="ECO:0000256" key="3">
    <source>
        <dbReference type="SAM" id="Phobius"/>
    </source>
</evidence>
<feature type="region of interest" description="Disordered" evidence="2">
    <location>
        <begin position="117"/>
        <end position="153"/>
    </location>
</feature>
<dbReference type="HOGENOM" id="CLU_891722_0_0_1"/>
<dbReference type="InParanoid" id="G4U2E0"/>
<feature type="transmembrane region" description="Helical" evidence="3">
    <location>
        <begin position="55"/>
        <end position="75"/>
    </location>
</feature>
<name>G4U2E0_SERID</name>
<accession>G4U2E0</accession>
<keyword evidence="3" id="KW-0812">Transmembrane</keyword>
<evidence type="ECO:0000256" key="1">
    <source>
        <dbReference type="SAM" id="Coils"/>
    </source>
</evidence>
<gene>
    <name evidence="4" type="ORF">PIIN_02983</name>
</gene>
<proteinExistence type="predicted"/>
<dbReference type="EMBL" id="CAFZ01001869">
    <property type="protein sequence ID" value="CCA77761.1"/>
    <property type="molecule type" value="Genomic_DNA"/>
</dbReference>
<dbReference type="OrthoDB" id="3246365at2759"/>
<keyword evidence="1" id="KW-0175">Coiled coil</keyword>
<evidence type="ECO:0000313" key="5">
    <source>
        <dbReference type="Proteomes" id="UP000007148"/>
    </source>
</evidence>